<evidence type="ECO:0000313" key="3">
    <source>
        <dbReference type="Proteomes" id="UP000016922"/>
    </source>
</evidence>
<dbReference type="EMBL" id="KE145367">
    <property type="protein sequence ID" value="EPE29967.1"/>
    <property type="molecule type" value="Genomic_DNA"/>
</dbReference>
<dbReference type="AlphaFoldDB" id="S3CU78"/>
<accession>S3CU78</accession>
<evidence type="ECO:0000313" key="2">
    <source>
        <dbReference type="EMBL" id="EPE29967.1"/>
    </source>
</evidence>
<feature type="compositionally biased region" description="Basic and acidic residues" evidence="1">
    <location>
        <begin position="61"/>
        <end position="71"/>
    </location>
</feature>
<dbReference type="KEGG" id="glz:GLAREA_01127"/>
<dbReference type="RefSeq" id="XP_008084076.1">
    <property type="nucleotide sequence ID" value="XM_008085885.1"/>
</dbReference>
<feature type="region of interest" description="Disordered" evidence="1">
    <location>
        <begin position="322"/>
        <end position="341"/>
    </location>
</feature>
<organism evidence="2 3">
    <name type="scientific">Glarea lozoyensis (strain ATCC 20868 / MF5171)</name>
    <dbReference type="NCBI Taxonomy" id="1116229"/>
    <lineage>
        <taxon>Eukaryota</taxon>
        <taxon>Fungi</taxon>
        <taxon>Dikarya</taxon>
        <taxon>Ascomycota</taxon>
        <taxon>Pezizomycotina</taxon>
        <taxon>Leotiomycetes</taxon>
        <taxon>Helotiales</taxon>
        <taxon>Helotiaceae</taxon>
        <taxon>Glarea</taxon>
    </lineage>
</organism>
<reference evidence="2 3" key="1">
    <citation type="journal article" date="2013" name="BMC Genomics">
        <title>Genomics-driven discovery of the pneumocandin biosynthetic gene cluster in the fungus Glarea lozoyensis.</title>
        <authorList>
            <person name="Chen L."/>
            <person name="Yue Q."/>
            <person name="Zhang X."/>
            <person name="Xiang M."/>
            <person name="Wang C."/>
            <person name="Li S."/>
            <person name="Che Y."/>
            <person name="Ortiz-Lopez F.J."/>
            <person name="Bills G.F."/>
            <person name="Liu X."/>
            <person name="An Z."/>
        </authorList>
    </citation>
    <scope>NUCLEOTIDE SEQUENCE [LARGE SCALE GENOMIC DNA]</scope>
    <source>
        <strain evidence="3">ATCC 20868 / MF5171</strain>
    </source>
</reference>
<protein>
    <submittedName>
        <fullName evidence="2">Uncharacterized protein</fullName>
    </submittedName>
</protein>
<evidence type="ECO:0000256" key="1">
    <source>
        <dbReference type="SAM" id="MobiDB-lite"/>
    </source>
</evidence>
<dbReference type="OrthoDB" id="10347028at2759"/>
<sequence length="430" mass="50406">MAQEQREDPPVEELASLNLSDPTGGSTDEEEGNSTEYMTGRKRLERRLMIQAGQRAAQRNSRAEDVPKAPLEDGVPESLSAPDENSILYFQGLKSKTLPKDPRVDDYTYSKAEQLLSTLCEKLPESAQTSDLLFEHFKHYYQKSTNTRMYAKEFFEALDFREQEEEQNRLLNVQIYKEQKSEIKGFQKKISELEEKYKDDRAKLLGEINERKDEKNSNKENHDNEIADRDQMIESLRQELKESKTMVQHYKKSPNEQQDTMQKNFKRMEGLAKKYKQDYTTAKSDGEYLEEQNKLLKQQLEEIPRKEDELRKEPEELKERYYQLDKLHPSSDRETKVEQLAAEKAKVEHAKKIADLETMVEDLEESKRRDQIAAAKDQKDINDLKRKNAELEEENKRLRALFGNEENRSSTGEKVAEEALETRETEETSR</sequence>
<feature type="region of interest" description="Disordered" evidence="1">
    <location>
        <begin position="207"/>
        <end position="261"/>
    </location>
</feature>
<feature type="compositionally biased region" description="Basic and acidic residues" evidence="1">
    <location>
        <begin position="414"/>
        <end position="430"/>
    </location>
</feature>
<feature type="region of interest" description="Disordered" evidence="1">
    <location>
        <begin position="1"/>
        <end position="82"/>
    </location>
</feature>
<dbReference type="GeneID" id="19460185"/>
<dbReference type="HOGENOM" id="CLU_052374_0_0_1"/>
<feature type="compositionally biased region" description="Basic and acidic residues" evidence="1">
    <location>
        <begin position="207"/>
        <end position="244"/>
    </location>
</feature>
<proteinExistence type="predicted"/>
<name>S3CU78_GLAL2</name>
<keyword evidence="3" id="KW-1185">Reference proteome</keyword>
<feature type="region of interest" description="Disordered" evidence="1">
    <location>
        <begin position="400"/>
        <end position="430"/>
    </location>
</feature>
<dbReference type="Proteomes" id="UP000016922">
    <property type="component" value="Unassembled WGS sequence"/>
</dbReference>
<dbReference type="STRING" id="1116229.S3CU78"/>
<feature type="compositionally biased region" description="Polar residues" evidence="1">
    <location>
        <begin position="17"/>
        <end position="26"/>
    </location>
</feature>
<gene>
    <name evidence="2" type="ORF">GLAREA_01127</name>
</gene>